<keyword evidence="2" id="KW-1185">Reference proteome</keyword>
<dbReference type="AlphaFoldDB" id="A0AAV1RKZ3"/>
<sequence length="79" mass="8582">MALYTSIRCKKAGEIRKRELTGCALQTAATAMVVLFHHGDEGRKSELICRTILFLGKHDAPAAESNKSSFPHATSLPTP</sequence>
<comment type="caution">
    <text evidence="1">The sequence shown here is derived from an EMBL/GenBank/DDBJ whole genome shotgun (WGS) entry which is preliminary data.</text>
</comment>
<organism evidence="1 2">
    <name type="scientific">Dovyalis caffra</name>
    <dbReference type="NCBI Taxonomy" id="77055"/>
    <lineage>
        <taxon>Eukaryota</taxon>
        <taxon>Viridiplantae</taxon>
        <taxon>Streptophyta</taxon>
        <taxon>Embryophyta</taxon>
        <taxon>Tracheophyta</taxon>
        <taxon>Spermatophyta</taxon>
        <taxon>Magnoliopsida</taxon>
        <taxon>eudicotyledons</taxon>
        <taxon>Gunneridae</taxon>
        <taxon>Pentapetalae</taxon>
        <taxon>rosids</taxon>
        <taxon>fabids</taxon>
        <taxon>Malpighiales</taxon>
        <taxon>Salicaceae</taxon>
        <taxon>Flacourtieae</taxon>
        <taxon>Dovyalis</taxon>
    </lineage>
</organism>
<name>A0AAV1RKZ3_9ROSI</name>
<evidence type="ECO:0000313" key="2">
    <source>
        <dbReference type="Proteomes" id="UP001314170"/>
    </source>
</evidence>
<dbReference type="Proteomes" id="UP001314170">
    <property type="component" value="Unassembled WGS sequence"/>
</dbReference>
<reference evidence="1 2" key="1">
    <citation type="submission" date="2024-01" db="EMBL/GenBank/DDBJ databases">
        <authorList>
            <person name="Waweru B."/>
        </authorList>
    </citation>
    <scope>NUCLEOTIDE SEQUENCE [LARGE SCALE GENOMIC DNA]</scope>
</reference>
<accession>A0AAV1RKZ3</accession>
<proteinExistence type="predicted"/>
<dbReference type="EMBL" id="CAWUPB010000994">
    <property type="protein sequence ID" value="CAK7336550.1"/>
    <property type="molecule type" value="Genomic_DNA"/>
</dbReference>
<protein>
    <submittedName>
        <fullName evidence="1">Uncharacterized protein</fullName>
    </submittedName>
</protein>
<gene>
    <name evidence="1" type="ORF">DCAF_LOCUS11559</name>
</gene>
<evidence type="ECO:0000313" key="1">
    <source>
        <dbReference type="EMBL" id="CAK7336550.1"/>
    </source>
</evidence>